<sequence length="72" mass="8101">MPSRVNPAIAKIKSKEWEKKGKLTAEEKERRKELENKESSQVGPLVLAFLLFVVVGSALVQIFNNARSGYIE</sequence>
<proteinExistence type="inferred from homology"/>
<keyword evidence="9" id="KW-1185">Reference proteome</keyword>
<evidence type="ECO:0000256" key="7">
    <source>
        <dbReference type="SAM" id="Phobius"/>
    </source>
</evidence>
<gene>
    <name evidence="8" type="ORF">C9374_008937</name>
</gene>
<evidence type="ECO:0000313" key="8">
    <source>
        <dbReference type="EMBL" id="KAG2377852.1"/>
    </source>
</evidence>
<keyword evidence="4" id="KW-0256">Endoplasmic reticulum</keyword>
<evidence type="ECO:0000256" key="2">
    <source>
        <dbReference type="ARBA" id="ARBA00005500"/>
    </source>
</evidence>
<dbReference type="Pfam" id="PF06624">
    <property type="entry name" value="RAMP4"/>
    <property type="match status" value="1"/>
</dbReference>
<dbReference type="GeneID" id="68101391"/>
<keyword evidence="3 7" id="KW-0812">Transmembrane</keyword>
<dbReference type="AlphaFoldDB" id="A0AA88GI93"/>
<keyword evidence="6 7" id="KW-0472">Membrane</keyword>
<dbReference type="InterPro" id="IPR010580">
    <property type="entry name" value="ER_stress-assoc"/>
</dbReference>
<comment type="subcellular location">
    <subcellularLocation>
        <location evidence="1">Endoplasmic reticulum membrane</location>
        <topology evidence="1">Single-pass membrane protein</topology>
    </subcellularLocation>
</comment>
<comment type="caution">
    <text evidence="8">The sequence shown here is derived from an EMBL/GenBank/DDBJ whole genome shotgun (WGS) entry which is preliminary data.</text>
</comment>
<evidence type="ECO:0000256" key="1">
    <source>
        <dbReference type="ARBA" id="ARBA00004389"/>
    </source>
</evidence>
<evidence type="ECO:0000256" key="4">
    <source>
        <dbReference type="ARBA" id="ARBA00022824"/>
    </source>
</evidence>
<evidence type="ECO:0000256" key="5">
    <source>
        <dbReference type="ARBA" id="ARBA00022989"/>
    </source>
</evidence>
<evidence type="ECO:0008006" key="10">
    <source>
        <dbReference type="Google" id="ProtNLM"/>
    </source>
</evidence>
<dbReference type="RefSeq" id="XP_044545114.1">
    <property type="nucleotide sequence ID" value="XM_044699068.1"/>
</dbReference>
<dbReference type="EMBL" id="PYSW02000036">
    <property type="protein sequence ID" value="KAG2377852.1"/>
    <property type="molecule type" value="Genomic_DNA"/>
</dbReference>
<organism evidence="8 9">
    <name type="scientific">Naegleria lovaniensis</name>
    <name type="common">Amoeba</name>
    <dbReference type="NCBI Taxonomy" id="51637"/>
    <lineage>
        <taxon>Eukaryota</taxon>
        <taxon>Discoba</taxon>
        <taxon>Heterolobosea</taxon>
        <taxon>Tetramitia</taxon>
        <taxon>Eutetramitia</taxon>
        <taxon>Vahlkampfiidae</taxon>
        <taxon>Naegleria</taxon>
    </lineage>
</organism>
<accession>A0AA88GI93</accession>
<feature type="transmembrane region" description="Helical" evidence="7">
    <location>
        <begin position="42"/>
        <end position="63"/>
    </location>
</feature>
<evidence type="ECO:0000256" key="6">
    <source>
        <dbReference type="ARBA" id="ARBA00023136"/>
    </source>
</evidence>
<evidence type="ECO:0000313" key="9">
    <source>
        <dbReference type="Proteomes" id="UP000816034"/>
    </source>
</evidence>
<comment type="similarity">
    <text evidence="2">Belongs to the RAMP4 family.</text>
</comment>
<reference evidence="8 9" key="1">
    <citation type="journal article" date="2018" name="BMC Genomics">
        <title>The genome of Naegleria lovaniensis, the basis for a comparative approach to unravel pathogenicity factors of the human pathogenic amoeba N. fowleri.</title>
        <authorList>
            <person name="Liechti N."/>
            <person name="Schurch N."/>
            <person name="Bruggmann R."/>
            <person name="Wittwer M."/>
        </authorList>
    </citation>
    <scope>NUCLEOTIDE SEQUENCE [LARGE SCALE GENOMIC DNA]</scope>
    <source>
        <strain evidence="8 9">ATCC 30569</strain>
    </source>
</reference>
<dbReference type="GO" id="GO:0005789">
    <property type="term" value="C:endoplasmic reticulum membrane"/>
    <property type="evidence" value="ECO:0007669"/>
    <property type="project" value="UniProtKB-SubCell"/>
</dbReference>
<name>A0AA88GI93_NAELO</name>
<protein>
    <recommendedName>
        <fullName evidence="10">Stress-associated endoplasmic reticulum protein</fullName>
    </recommendedName>
</protein>
<dbReference type="Proteomes" id="UP000816034">
    <property type="component" value="Unassembled WGS sequence"/>
</dbReference>
<keyword evidence="5 7" id="KW-1133">Transmembrane helix</keyword>
<evidence type="ECO:0000256" key="3">
    <source>
        <dbReference type="ARBA" id="ARBA00022692"/>
    </source>
</evidence>